<accession>A0ACB9TPC0</accession>
<keyword evidence="2" id="KW-1185">Reference proteome</keyword>
<dbReference type="Proteomes" id="UP001056778">
    <property type="component" value="Chromosome 2"/>
</dbReference>
<evidence type="ECO:0000313" key="2">
    <source>
        <dbReference type="Proteomes" id="UP001056778"/>
    </source>
</evidence>
<sequence length="127" mass="14474">MYKVVVVLVVFAVINLGQGDYFAGKYDDVDIHSILTNHRLLEAFYNCLMGKRACTPEGSDLKSVLVDALESDCAKCSDKQRQGAKEVIVYLHDHEKPWYDTLVAKYDPDNKYRDHYKAEAEKEGIKV</sequence>
<organism evidence="1 2">
    <name type="scientific">Holotrichia oblita</name>
    <name type="common">Chafer beetle</name>
    <dbReference type="NCBI Taxonomy" id="644536"/>
    <lineage>
        <taxon>Eukaryota</taxon>
        <taxon>Metazoa</taxon>
        <taxon>Ecdysozoa</taxon>
        <taxon>Arthropoda</taxon>
        <taxon>Hexapoda</taxon>
        <taxon>Insecta</taxon>
        <taxon>Pterygota</taxon>
        <taxon>Neoptera</taxon>
        <taxon>Endopterygota</taxon>
        <taxon>Coleoptera</taxon>
        <taxon>Polyphaga</taxon>
        <taxon>Scarabaeiformia</taxon>
        <taxon>Scarabaeidae</taxon>
        <taxon>Melolonthinae</taxon>
        <taxon>Holotrichia</taxon>
    </lineage>
</organism>
<gene>
    <name evidence="1" type="ORF">MML48_2g00014429</name>
</gene>
<reference evidence="1" key="1">
    <citation type="submission" date="2022-04" db="EMBL/GenBank/DDBJ databases">
        <title>Chromosome-scale genome assembly of Holotrichia oblita Faldermann.</title>
        <authorList>
            <person name="Rongchong L."/>
        </authorList>
    </citation>
    <scope>NUCLEOTIDE SEQUENCE</scope>
    <source>
        <strain evidence="1">81SQS9</strain>
    </source>
</reference>
<proteinExistence type="predicted"/>
<evidence type="ECO:0000313" key="1">
    <source>
        <dbReference type="EMBL" id="KAI4468646.1"/>
    </source>
</evidence>
<dbReference type="EMBL" id="CM043016">
    <property type="protein sequence ID" value="KAI4468646.1"/>
    <property type="molecule type" value="Genomic_DNA"/>
</dbReference>
<protein>
    <submittedName>
        <fullName evidence="1">Chemosensory protein-related</fullName>
    </submittedName>
</protein>
<comment type="caution">
    <text evidence="1">The sequence shown here is derived from an EMBL/GenBank/DDBJ whole genome shotgun (WGS) entry which is preliminary data.</text>
</comment>
<name>A0ACB9TPC0_HOLOL</name>